<name>A0A9P4R6P4_9PLEO</name>
<feature type="compositionally biased region" description="Polar residues" evidence="1">
    <location>
        <begin position="96"/>
        <end position="130"/>
    </location>
</feature>
<dbReference type="EMBL" id="ML996112">
    <property type="protein sequence ID" value="KAF2737966.1"/>
    <property type="molecule type" value="Genomic_DNA"/>
</dbReference>
<feature type="compositionally biased region" description="Acidic residues" evidence="1">
    <location>
        <begin position="391"/>
        <end position="407"/>
    </location>
</feature>
<gene>
    <name evidence="2" type="ORF">EJ04DRAFT_79945</name>
</gene>
<dbReference type="OrthoDB" id="3795696at2759"/>
<feature type="compositionally biased region" description="Basic residues" evidence="1">
    <location>
        <begin position="373"/>
        <end position="383"/>
    </location>
</feature>
<keyword evidence="3" id="KW-1185">Reference proteome</keyword>
<organism evidence="2 3">
    <name type="scientific">Polyplosphaeria fusca</name>
    <dbReference type="NCBI Taxonomy" id="682080"/>
    <lineage>
        <taxon>Eukaryota</taxon>
        <taxon>Fungi</taxon>
        <taxon>Dikarya</taxon>
        <taxon>Ascomycota</taxon>
        <taxon>Pezizomycotina</taxon>
        <taxon>Dothideomycetes</taxon>
        <taxon>Pleosporomycetidae</taxon>
        <taxon>Pleosporales</taxon>
        <taxon>Tetraplosphaeriaceae</taxon>
        <taxon>Polyplosphaeria</taxon>
    </lineage>
</organism>
<proteinExistence type="predicted"/>
<feature type="compositionally biased region" description="Polar residues" evidence="1">
    <location>
        <begin position="165"/>
        <end position="183"/>
    </location>
</feature>
<reference evidence="2" key="1">
    <citation type="journal article" date="2020" name="Stud. Mycol.">
        <title>101 Dothideomycetes genomes: a test case for predicting lifestyles and emergence of pathogens.</title>
        <authorList>
            <person name="Haridas S."/>
            <person name="Albert R."/>
            <person name="Binder M."/>
            <person name="Bloem J."/>
            <person name="Labutti K."/>
            <person name="Salamov A."/>
            <person name="Andreopoulos B."/>
            <person name="Baker S."/>
            <person name="Barry K."/>
            <person name="Bills G."/>
            <person name="Bluhm B."/>
            <person name="Cannon C."/>
            <person name="Castanera R."/>
            <person name="Culley D."/>
            <person name="Daum C."/>
            <person name="Ezra D."/>
            <person name="Gonzalez J."/>
            <person name="Henrissat B."/>
            <person name="Kuo A."/>
            <person name="Liang C."/>
            <person name="Lipzen A."/>
            <person name="Lutzoni F."/>
            <person name="Magnuson J."/>
            <person name="Mondo S."/>
            <person name="Nolan M."/>
            <person name="Ohm R."/>
            <person name="Pangilinan J."/>
            <person name="Park H.-J."/>
            <person name="Ramirez L."/>
            <person name="Alfaro M."/>
            <person name="Sun H."/>
            <person name="Tritt A."/>
            <person name="Yoshinaga Y."/>
            <person name="Zwiers L.-H."/>
            <person name="Turgeon B."/>
            <person name="Goodwin S."/>
            <person name="Spatafora J."/>
            <person name="Crous P."/>
            <person name="Grigoriev I."/>
        </authorList>
    </citation>
    <scope>NUCLEOTIDE SEQUENCE</scope>
    <source>
        <strain evidence="2">CBS 125425</strain>
    </source>
</reference>
<protein>
    <submittedName>
        <fullName evidence="2">Uncharacterized protein</fullName>
    </submittedName>
</protein>
<dbReference type="AlphaFoldDB" id="A0A9P4R6P4"/>
<evidence type="ECO:0000256" key="1">
    <source>
        <dbReference type="SAM" id="MobiDB-lite"/>
    </source>
</evidence>
<sequence length="632" mass="69131">MAPMSEVDAAAQQEASPAPNYNSLESWLAIYGNEEYVSYKSAANPPHLSYDGWASSEHALSAFFYRLTLDTWDLISSSDDDDEEDGQPVTMVSPRFSAQQSTKMESVNGNGTSHAMGTPVTSAKSKPQEVSTSTKRRGGRKKKVRSASPSHEEDVSGNTPGAEATTPSTRNATPDGSATSSATRRGLRVRTPAQQRPYYHHAKFFEGEEVADHNQGPVADSSSKSKASSLANVVFPDASDRLIDEQSQVGHMPARKKKFNPKEKGRPWKKDDEDEDEDYAELVEQPVSIDTVPKKKRGRPKKRQTVPAPGSHDELNRTQQNWLEESNNTASKANEIHIDSTPQSKSKKRGNPSVAHAPTQDEEQLEGEEGKKSARAPRRKARKSAAIISPSDDETEDEPLVEGESAADPDTARKTPRRRSWKSAAMITASDDETTDGDPVVSHNEIAGGSSAVQQNIQPPKTTVVDTVMENEQELGQKIPPPVIGNDEPDHLMTSTADATAFDLLDMDTDSEKDIKKAAKIHKMTSKKTGKSPIKGRKARQNSDSDVDFNPGAYYKKKFAHPTSRGTTRKSTQKVEDESEAEMQSPEGDQSRQNEEANVSRVDQVGEEAEKSSPARSTRKRKSGSNASEMSQ</sequence>
<feature type="compositionally biased region" description="Acidic residues" evidence="1">
    <location>
        <begin position="272"/>
        <end position="281"/>
    </location>
</feature>
<feature type="region of interest" description="Disordered" evidence="1">
    <location>
        <begin position="519"/>
        <end position="632"/>
    </location>
</feature>
<feature type="compositionally biased region" description="Basic residues" evidence="1">
    <location>
        <begin position="519"/>
        <end position="540"/>
    </location>
</feature>
<evidence type="ECO:0000313" key="2">
    <source>
        <dbReference type="EMBL" id="KAF2737966.1"/>
    </source>
</evidence>
<evidence type="ECO:0000313" key="3">
    <source>
        <dbReference type="Proteomes" id="UP000799444"/>
    </source>
</evidence>
<accession>A0A9P4R6P4</accession>
<feature type="compositionally biased region" description="Basic and acidic residues" evidence="1">
    <location>
        <begin position="203"/>
        <end position="212"/>
    </location>
</feature>
<feature type="compositionally biased region" description="Basic residues" evidence="1">
    <location>
        <begin position="134"/>
        <end position="145"/>
    </location>
</feature>
<feature type="region of interest" description="Disordered" evidence="1">
    <location>
        <begin position="78"/>
        <end position="440"/>
    </location>
</feature>
<feature type="compositionally biased region" description="Basic and acidic residues" evidence="1">
    <location>
        <begin position="260"/>
        <end position="271"/>
    </location>
</feature>
<feature type="compositionally biased region" description="Basic residues" evidence="1">
    <location>
        <begin position="294"/>
        <end position="304"/>
    </location>
</feature>
<feature type="compositionally biased region" description="Polar residues" evidence="1">
    <location>
        <begin position="317"/>
        <end position="332"/>
    </location>
</feature>
<comment type="caution">
    <text evidence="2">The sequence shown here is derived from an EMBL/GenBank/DDBJ whole genome shotgun (WGS) entry which is preliminary data.</text>
</comment>
<dbReference type="Proteomes" id="UP000799444">
    <property type="component" value="Unassembled WGS sequence"/>
</dbReference>